<gene>
    <name evidence="1" type="ORF">BWY04_00183</name>
</gene>
<sequence length="78" mass="9015">MVKTPLNLKNFVKSANTKNPFKILAICFKYCSVRLLSKNLKESIDFHLVPSSFLEKIVSDSYQINPKKIQTLSHFIQK</sequence>
<dbReference type="EMBL" id="MWDB01000002">
    <property type="protein sequence ID" value="OQB42483.1"/>
    <property type="molecule type" value="Genomic_DNA"/>
</dbReference>
<dbReference type="Proteomes" id="UP000485621">
    <property type="component" value="Unassembled WGS sequence"/>
</dbReference>
<comment type="caution">
    <text evidence="1">The sequence shown here is derived from an EMBL/GenBank/DDBJ whole genome shotgun (WGS) entry which is preliminary data.</text>
</comment>
<reference evidence="1" key="1">
    <citation type="submission" date="2017-02" db="EMBL/GenBank/DDBJ databases">
        <title>Delving into the versatile metabolic prowess of the omnipresent phylum Bacteroidetes.</title>
        <authorList>
            <person name="Nobu M.K."/>
            <person name="Mei R."/>
            <person name="Narihiro T."/>
            <person name="Kuroda K."/>
            <person name="Liu W.-T."/>
        </authorList>
    </citation>
    <scope>NUCLEOTIDE SEQUENCE</scope>
    <source>
        <strain evidence="1">ADurb.Bin160</strain>
    </source>
</reference>
<dbReference type="AlphaFoldDB" id="A0A1V5ZQI7"/>
<accession>A0A1V5ZQI7</accession>
<proteinExistence type="predicted"/>
<evidence type="ECO:0000313" key="1">
    <source>
        <dbReference type="EMBL" id="OQB42483.1"/>
    </source>
</evidence>
<name>A0A1V5ZQI7_9BACT</name>
<protein>
    <submittedName>
        <fullName evidence="1">Uncharacterized protein</fullName>
    </submittedName>
</protein>
<organism evidence="1">
    <name type="scientific">candidate division CPR1 bacterium ADurb.Bin160</name>
    <dbReference type="NCBI Taxonomy" id="1852826"/>
    <lineage>
        <taxon>Bacteria</taxon>
        <taxon>candidate division CPR1</taxon>
    </lineage>
</organism>